<feature type="domain" description="AB hydrolase-1" evidence="2">
    <location>
        <begin position="106"/>
        <end position="323"/>
    </location>
</feature>
<dbReference type="STRING" id="1888.Salbus254_5021"/>
<evidence type="ECO:0000256" key="1">
    <source>
        <dbReference type="SAM" id="MobiDB-lite"/>
    </source>
</evidence>
<proteinExistence type="predicted"/>
<reference evidence="3 4" key="1">
    <citation type="submission" date="2015-01" db="EMBL/GenBank/DDBJ databases">
        <title>Enhanced salinomycin production by adjusting the supply of polyketide extender units in Streptomyce albus DSM 41398.</title>
        <authorList>
            <person name="Lu C."/>
        </authorList>
    </citation>
    <scope>NUCLEOTIDE SEQUENCE [LARGE SCALE GENOMIC DNA]</scope>
    <source>
        <strain evidence="4">ATCC 21838 / DSM 41398 / FERM P-419 / JCM 4703 / NBRC 107858</strain>
    </source>
</reference>
<dbReference type="PANTHER" id="PTHR11614">
    <property type="entry name" value="PHOSPHOLIPASE-RELATED"/>
    <property type="match status" value="1"/>
</dbReference>
<dbReference type="KEGG" id="sals:SLNWT_5759"/>
<dbReference type="Proteomes" id="UP000031523">
    <property type="component" value="Chromosome"/>
</dbReference>
<organism evidence="3 4">
    <name type="scientific">Streptomyces albus (strain ATCC 21838 / DSM 41398 / FERM P-419 / JCM 4703 / NBRC 107858)</name>
    <dbReference type="NCBI Taxonomy" id="1081613"/>
    <lineage>
        <taxon>Bacteria</taxon>
        <taxon>Bacillati</taxon>
        <taxon>Actinomycetota</taxon>
        <taxon>Actinomycetes</taxon>
        <taxon>Kitasatosporales</taxon>
        <taxon>Streptomycetaceae</taxon>
        <taxon>Streptomyces</taxon>
    </lineage>
</organism>
<evidence type="ECO:0000259" key="2">
    <source>
        <dbReference type="Pfam" id="PF12697"/>
    </source>
</evidence>
<keyword evidence="4" id="KW-1185">Reference proteome</keyword>
<evidence type="ECO:0000313" key="3">
    <source>
        <dbReference type="EMBL" id="AJE86135.1"/>
    </source>
</evidence>
<dbReference type="GO" id="GO:0003824">
    <property type="term" value="F:catalytic activity"/>
    <property type="evidence" value="ECO:0007669"/>
    <property type="project" value="UniProtKB-ARBA"/>
</dbReference>
<dbReference type="InterPro" id="IPR029058">
    <property type="entry name" value="AB_hydrolase_fold"/>
</dbReference>
<dbReference type="Pfam" id="PF12697">
    <property type="entry name" value="Abhydrolase_6"/>
    <property type="match status" value="1"/>
</dbReference>
<gene>
    <name evidence="3" type="ORF">SLNWT_5759</name>
</gene>
<name>A0A0B5F3F2_STRA4</name>
<dbReference type="InterPro" id="IPR000073">
    <property type="entry name" value="AB_hydrolase_1"/>
</dbReference>
<feature type="compositionally biased region" description="Low complexity" evidence="1">
    <location>
        <begin position="1"/>
        <end position="15"/>
    </location>
</feature>
<accession>A0A0B5F3F2</accession>
<dbReference type="AlphaFoldDB" id="A0A0B5F3F2"/>
<protein>
    <submittedName>
        <fullName evidence="3">Putative esterase/lipase</fullName>
    </submittedName>
</protein>
<evidence type="ECO:0000313" key="4">
    <source>
        <dbReference type="Proteomes" id="UP000031523"/>
    </source>
</evidence>
<feature type="region of interest" description="Disordered" evidence="1">
    <location>
        <begin position="1"/>
        <end position="20"/>
    </location>
</feature>
<sequence length="346" mass="37365">MSRGVLPARPAAAPGRPRPPGALRIWSGVGPLAYGEVRRVHGTRRRARKPCLSKCLPTAVRPDRPLPTLPYALIPQSTITYTKWRAAVPVLPGAEPYRHDGGETGVLVCHGFTGTPQSMRPWAEYLAAQGLTVSLPLLPGHGTRWEDMAVTGWQDWYAEVDRELTALTERCARVFVCGLSMGGALALRLAALHGEAVSGVAVVNPLNRIHGLAAHGLPVLRHLVPTTKGLVGDIVKPGATEVGYDRVPLHAAYSLRRFTQRLDGELPQVTQPLLLMHSTVDHVVSPADSARILSRVSSTDVTEILLEHSYHVATLDHDADRIFEESYAFFARLAPSLGKEGTATGG</sequence>
<dbReference type="Gene3D" id="3.40.50.1820">
    <property type="entry name" value="alpha/beta hydrolase"/>
    <property type="match status" value="1"/>
</dbReference>
<dbReference type="InterPro" id="IPR051044">
    <property type="entry name" value="MAG_DAG_Lipase"/>
</dbReference>
<dbReference type="SUPFAM" id="SSF53474">
    <property type="entry name" value="alpha/beta-Hydrolases"/>
    <property type="match status" value="1"/>
</dbReference>
<dbReference type="EMBL" id="CP010519">
    <property type="protein sequence ID" value="AJE86135.1"/>
    <property type="molecule type" value="Genomic_DNA"/>
</dbReference>